<sequence length="130" mass="13950">MREAIIPAGMEIFHSHYHFAPAVRANGLLFLSGQIGLINIETPTLADGLTAQIDSALQNIGRVLEAAGRDYSSVVEINSFHVGPLGDHMPLFVEALAKFFDEPYPAWTSFEVSGLAFPGALVEVKAIALA</sequence>
<reference evidence="1 2" key="1">
    <citation type="journal article" date="2024" name="Chem. Sci.">
        <title>Discovery of a lagriamide polyketide by integrated genome mining, isotopic labeling, and untargeted metabolomics.</title>
        <authorList>
            <person name="Fergusson C.H."/>
            <person name="Saulog J."/>
            <person name="Paulo B.S."/>
            <person name="Wilson D.M."/>
            <person name="Liu D.Y."/>
            <person name="Morehouse N.J."/>
            <person name="Waterworth S."/>
            <person name="Barkei J."/>
            <person name="Gray C.A."/>
            <person name="Kwan J.C."/>
            <person name="Eustaquio A.S."/>
            <person name="Linington R.G."/>
        </authorList>
    </citation>
    <scope>NUCLEOTIDE SEQUENCE [LARGE SCALE GENOMIC DNA]</scope>
    <source>
        <strain evidence="1 2">RL17-338-BIF-B</strain>
    </source>
</reference>
<organism evidence="1 2">
    <name type="scientific">Paraburkholderia acidicola</name>
    <dbReference type="NCBI Taxonomy" id="1912599"/>
    <lineage>
        <taxon>Bacteria</taxon>
        <taxon>Pseudomonadati</taxon>
        <taxon>Pseudomonadota</taxon>
        <taxon>Betaproteobacteria</taxon>
        <taxon>Burkholderiales</taxon>
        <taxon>Burkholderiaceae</taxon>
        <taxon>Paraburkholderia</taxon>
    </lineage>
</organism>
<dbReference type="EMBL" id="JAOALG010000001">
    <property type="protein sequence ID" value="MEQ5837962.1"/>
    <property type="molecule type" value="Genomic_DNA"/>
</dbReference>
<dbReference type="Pfam" id="PF01042">
    <property type="entry name" value="Ribonuc_L-PSP"/>
    <property type="match status" value="1"/>
</dbReference>
<proteinExistence type="predicted"/>
<dbReference type="InterPro" id="IPR038743">
    <property type="entry name" value="YjgH-like"/>
</dbReference>
<evidence type="ECO:0000313" key="2">
    <source>
        <dbReference type="Proteomes" id="UP001469089"/>
    </source>
</evidence>
<comment type="caution">
    <text evidence="1">The sequence shown here is derived from an EMBL/GenBank/DDBJ whole genome shotgun (WGS) entry which is preliminary data.</text>
</comment>
<name>A0ABV1LF48_9BURK</name>
<dbReference type="RefSeq" id="WP_349540879.1">
    <property type="nucleotide sequence ID" value="NZ_JAOALG010000001.1"/>
</dbReference>
<dbReference type="InterPro" id="IPR006175">
    <property type="entry name" value="YjgF/YER057c/UK114"/>
</dbReference>
<protein>
    <submittedName>
        <fullName evidence="1">RidA family protein</fullName>
    </submittedName>
</protein>
<gene>
    <name evidence="1" type="ORF">N0A02_00730</name>
</gene>
<dbReference type="SUPFAM" id="SSF55298">
    <property type="entry name" value="YjgF-like"/>
    <property type="match status" value="1"/>
</dbReference>
<dbReference type="InterPro" id="IPR035959">
    <property type="entry name" value="RutC-like_sf"/>
</dbReference>
<dbReference type="Proteomes" id="UP001469089">
    <property type="component" value="Unassembled WGS sequence"/>
</dbReference>
<keyword evidence="2" id="KW-1185">Reference proteome</keyword>
<dbReference type="PANTHER" id="PTHR11803">
    <property type="entry name" value="2-IMINOBUTANOATE/2-IMINOPROPANOATE DEAMINASE RIDA"/>
    <property type="match status" value="1"/>
</dbReference>
<dbReference type="PANTHER" id="PTHR11803:SF39">
    <property type="entry name" value="2-IMINOBUTANOATE_2-IMINOPROPANOATE DEAMINASE"/>
    <property type="match status" value="1"/>
</dbReference>
<dbReference type="CDD" id="cd02198">
    <property type="entry name" value="YjgH_like"/>
    <property type="match status" value="1"/>
</dbReference>
<accession>A0ABV1LF48</accession>
<evidence type="ECO:0000313" key="1">
    <source>
        <dbReference type="EMBL" id="MEQ5837962.1"/>
    </source>
</evidence>
<dbReference type="Gene3D" id="3.30.1330.40">
    <property type="entry name" value="RutC-like"/>
    <property type="match status" value="1"/>
</dbReference>